<dbReference type="InterPro" id="IPR027417">
    <property type="entry name" value="P-loop_NTPase"/>
</dbReference>
<keyword evidence="3" id="KW-0964">Secreted</keyword>
<feature type="region of interest" description="Disordered" evidence="9">
    <location>
        <begin position="705"/>
        <end position="790"/>
    </location>
</feature>
<keyword evidence="7" id="KW-0443">Lipid metabolism</keyword>
<proteinExistence type="inferred from homology"/>
<dbReference type="InterPro" id="IPR001087">
    <property type="entry name" value="GDSL"/>
</dbReference>
<evidence type="ECO:0000256" key="8">
    <source>
        <dbReference type="ARBA" id="ARBA00023175"/>
    </source>
</evidence>
<dbReference type="Gene3D" id="1.20.120.1240">
    <property type="entry name" value="Dynamin, middle domain"/>
    <property type="match status" value="1"/>
</dbReference>
<comment type="similarity">
    <text evidence="2">Belongs to the 'GDSL' lipolytic enzyme family.</text>
</comment>
<evidence type="ECO:0000256" key="3">
    <source>
        <dbReference type="ARBA" id="ARBA00022525"/>
    </source>
</evidence>
<dbReference type="InterPro" id="IPR020850">
    <property type="entry name" value="GED_dom"/>
</dbReference>
<keyword evidence="4" id="KW-0732">Signal</keyword>
<organism evidence="12">
    <name type="scientific">Salvia splendens</name>
    <name type="common">Scarlet sage</name>
    <dbReference type="NCBI Taxonomy" id="180675"/>
    <lineage>
        <taxon>Eukaryota</taxon>
        <taxon>Viridiplantae</taxon>
        <taxon>Streptophyta</taxon>
        <taxon>Embryophyta</taxon>
        <taxon>Tracheophyta</taxon>
        <taxon>Spermatophyta</taxon>
        <taxon>Magnoliopsida</taxon>
        <taxon>eudicotyledons</taxon>
        <taxon>Gunneridae</taxon>
        <taxon>Pentapetalae</taxon>
        <taxon>asterids</taxon>
        <taxon>lamiids</taxon>
        <taxon>Lamiales</taxon>
        <taxon>Lamiaceae</taxon>
        <taxon>Nepetoideae</taxon>
        <taxon>Mentheae</taxon>
        <taxon>Salviinae</taxon>
        <taxon>Salvia</taxon>
        <taxon>Salvia subgen. Calosphace</taxon>
        <taxon>core Calosphace</taxon>
    </lineage>
</organism>
<dbReference type="Gene3D" id="3.40.50.1110">
    <property type="entry name" value="SGNH hydrolase"/>
    <property type="match status" value="1"/>
</dbReference>
<sequence length="1475" mass="162588">MDAIEELSQLSDSMRQAAALLADEDVDETPSASSSKRPSTFLNVVALGNTVSMANHSFVVPRTRKSENASEDLKVCYQMVMSLICPCRTIESDDPWSRALADGTSTQGKSAVLNSLIGHPALPTGEGGATRAPIVVDLTRDASMSSKSIILQIDSKSQQVSASALRHSLQDRLSKSSGKSRDEIYLKLQTSTAPPLKLIDLPGVDKGSLDDPLALLSNQGPRSTSDIPWVALIGQSVSIASSQSGSVGADNSLETAWRAETESLKSILTGAPQSKLGRGKSQIVQDELVRLGEQMVHSSEGTKALALELCREFEDRFLQHITTGEGFGWKVVASFEGNFPNRIKQLPLDRHFDINNIKRIVLEADGYQPYLISPEKGLRSLIKGVLELAKEPSRLCVDEVHRVLVDIVTAAANATPGLGRYPPFKREVIAVASTALESYKTNAKNMVVALVDMERAFVPPQHFIRLVQRRMDRQRREEELKGRSSKKAHEAEQSMLNRATSPQTGGQQSGGGLKSMKDNKSSQQDKEKDVQDEPVLKVAGPEGEITADILKLVLGYTKKQEERHFRGVITLEDTMARRPADPEEELRWMAQEVRGYVEAVLNSLAANVPKVGFNIEMVFWLGVVKLPCVMIVLQAVVLCQVEMAKEDMLNKLYISVSAQSTARIEELLLEDQNVKRRRERHQKQSALLSKLTRNLSIHDNRAAAASSFSNNGAENSPTATGPSSGDDWRMAFDAAANGPSDSYGDSRSNGHSRRYSDPPQNGDVSSGANSGSRRTPNRLPPAPPSSSSTPYRRFIKSCLNGYQTIFRGQQGLWAPLTAKGIAKKADEKDDEWITLDEKAHSTIMLCLSDDIIIEVADQETAAALRTKLESLYMTKSLTNKLPLKQRLFRLLMQEGTPLRDHVEPLNKILLDLHNVEVKVENEDAALILLVSLLESFENFVESFMTRKETLSLKDIQSALHIREDRQQAAKPGHWKYDCPKKKKKEGKKGVVNGSATVAEADDSDSEVSLALVADDQPHNNDVWIFDSGASYHLCPHREYFTTYEQIDGNNITMANSAICKVVSIGSIRIRTHDGVFCTLNDVRHVPQMTKNLIYLITFDSKGFSFKGESGVMHIMKGSIMTGSADIASSGQVEDTFSMSFLCKGYMVEEKELMRHFNIPTRAAFSQPNSQVPTFFIFGDSLVDNGNNNGILTLARANYMPYGLDFPQGTTGPKLLGFPNYIPPFAAIRGRALLQGANYASGVSGIRDETGNNLGDHISMNQQVDNFGRTVQQLRRFFRGDGNELAAYLSKAIFYCGLGSNDYLNNYFMRDYYSTSSRYTPKAYAESLLQDYARQLTALYNLGARKVIVAGVGQIGCIPYQLAPGLKQLVDQANRGQLPGSRFVYLDSYFSSQDLVQKARTYGFDVVDKGCCGVGKNNGQITCLPLQTPCDNRQKYVFWGAFHPTEAANILLAKKAYSSMSKSFAYPINIQQLAAL</sequence>
<evidence type="ECO:0000256" key="5">
    <source>
        <dbReference type="ARBA" id="ARBA00022801"/>
    </source>
</evidence>
<dbReference type="GO" id="GO:0005525">
    <property type="term" value="F:GTP binding"/>
    <property type="evidence" value="ECO:0007669"/>
    <property type="project" value="InterPro"/>
</dbReference>
<feature type="compositionally biased region" description="Basic and acidic residues" evidence="9">
    <location>
        <begin position="469"/>
        <end position="492"/>
    </location>
</feature>
<dbReference type="Pfam" id="PF01031">
    <property type="entry name" value="Dynamin_M"/>
    <property type="match status" value="1"/>
</dbReference>
<accession>A0A8X8Y2V6</accession>
<dbReference type="InterPro" id="IPR030381">
    <property type="entry name" value="G_DYNAMIN_dom"/>
</dbReference>
<dbReference type="Gene3D" id="3.40.50.300">
    <property type="entry name" value="P-loop containing nucleotide triphosphate hydrolases"/>
    <property type="match status" value="1"/>
</dbReference>
<reference evidence="12" key="2">
    <citation type="submission" date="2020-08" db="EMBL/GenBank/DDBJ databases">
        <title>Plant Genome Project.</title>
        <authorList>
            <person name="Zhang R.-G."/>
        </authorList>
    </citation>
    <scope>NUCLEOTIDE SEQUENCE</scope>
    <source>
        <strain evidence="12">Huo1</strain>
        <tissue evidence="12">Leaf</tissue>
    </source>
</reference>
<dbReference type="Pfam" id="PF00350">
    <property type="entry name" value="Dynamin_N"/>
    <property type="match status" value="1"/>
</dbReference>
<dbReference type="InterPro" id="IPR045063">
    <property type="entry name" value="Dynamin_N"/>
</dbReference>
<reference evidence="12" key="1">
    <citation type="submission" date="2018-01" db="EMBL/GenBank/DDBJ databases">
        <authorList>
            <person name="Mao J.F."/>
        </authorList>
    </citation>
    <scope>NUCLEOTIDE SEQUENCE</scope>
    <source>
        <strain evidence="12">Huo1</strain>
        <tissue evidence="12">Leaf</tissue>
    </source>
</reference>
<dbReference type="GO" id="GO:0016788">
    <property type="term" value="F:hydrolase activity, acting on ester bonds"/>
    <property type="evidence" value="ECO:0007669"/>
    <property type="project" value="InterPro"/>
</dbReference>
<dbReference type="FunFam" id="1.20.120.1240:FF:000015">
    <property type="entry name" value="Dynamin-2A"/>
    <property type="match status" value="1"/>
</dbReference>
<dbReference type="GO" id="GO:0005737">
    <property type="term" value="C:cytoplasm"/>
    <property type="evidence" value="ECO:0007669"/>
    <property type="project" value="UniProtKB-ARBA"/>
</dbReference>
<dbReference type="PROSITE" id="PS00410">
    <property type="entry name" value="G_DYNAMIN_1"/>
    <property type="match status" value="1"/>
</dbReference>
<evidence type="ECO:0000256" key="4">
    <source>
        <dbReference type="ARBA" id="ARBA00022729"/>
    </source>
</evidence>
<dbReference type="PANTHER" id="PTHR45650:SF12">
    <property type="entry name" value="ZINC FINGER PROTEIN"/>
    <property type="match status" value="1"/>
</dbReference>
<dbReference type="EMBL" id="PNBA02000005">
    <property type="protein sequence ID" value="KAG6425196.1"/>
    <property type="molecule type" value="Genomic_DNA"/>
</dbReference>
<dbReference type="InterPro" id="IPR035669">
    <property type="entry name" value="SGNH_plant_lipase-like"/>
</dbReference>
<dbReference type="InterPro" id="IPR000375">
    <property type="entry name" value="Dynamin_stalk"/>
</dbReference>
<feature type="compositionally biased region" description="Polar residues" evidence="9">
    <location>
        <begin position="739"/>
        <end position="749"/>
    </location>
</feature>
<dbReference type="GO" id="GO:0005576">
    <property type="term" value="C:extracellular region"/>
    <property type="evidence" value="ECO:0007669"/>
    <property type="project" value="UniProtKB-SubCell"/>
</dbReference>
<evidence type="ECO:0000256" key="1">
    <source>
        <dbReference type="ARBA" id="ARBA00004613"/>
    </source>
</evidence>
<dbReference type="InterPro" id="IPR036514">
    <property type="entry name" value="SGNH_hydro_sf"/>
</dbReference>
<dbReference type="InterPro" id="IPR051238">
    <property type="entry name" value="GDSL_esterase/lipase"/>
</dbReference>
<evidence type="ECO:0000256" key="9">
    <source>
        <dbReference type="SAM" id="MobiDB-lite"/>
    </source>
</evidence>
<dbReference type="InterPro" id="IPR054722">
    <property type="entry name" value="PolX-like_BBD"/>
</dbReference>
<feature type="region of interest" description="Disordered" evidence="9">
    <location>
        <begin position="469"/>
        <end position="537"/>
    </location>
</feature>
<keyword evidence="13" id="KW-1185">Reference proteome</keyword>
<feature type="domain" description="GED" evidence="10">
    <location>
        <begin position="586"/>
        <end position="703"/>
    </location>
</feature>
<keyword evidence="8" id="KW-0505">Motor protein</keyword>
<dbReference type="GO" id="GO:0016042">
    <property type="term" value="P:lipid catabolic process"/>
    <property type="evidence" value="ECO:0007669"/>
    <property type="project" value="UniProtKB-KW"/>
</dbReference>
<evidence type="ECO:0000256" key="2">
    <source>
        <dbReference type="ARBA" id="ARBA00008668"/>
    </source>
</evidence>
<keyword evidence="5" id="KW-0378">Hydrolase</keyword>
<feature type="compositionally biased region" description="Polar residues" evidence="9">
    <location>
        <begin position="758"/>
        <end position="772"/>
    </location>
</feature>
<dbReference type="PANTHER" id="PTHR45650">
    <property type="entry name" value="GDSL-LIKE LIPASE/ACYLHYDROLASE-RELATED"/>
    <property type="match status" value="1"/>
</dbReference>
<dbReference type="Pfam" id="PF14223">
    <property type="entry name" value="Retrotran_gag_2"/>
    <property type="match status" value="1"/>
</dbReference>
<evidence type="ECO:0000259" key="11">
    <source>
        <dbReference type="PROSITE" id="PS51718"/>
    </source>
</evidence>
<dbReference type="CDD" id="cd01837">
    <property type="entry name" value="SGNH_plant_lipase_like"/>
    <property type="match status" value="1"/>
</dbReference>
<evidence type="ECO:0008006" key="14">
    <source>
        <dbReference type="Google" id="ProtNLM"/>
    </source>
</evidence>
<dbReference type="Pfam" id="PF00657">
    <property type="entry name" value="Lipase_GDSL"/>
    <property type="match status" value="1"/>
</dbReference>
<dbReference type="PRINTS" id="PR00195">
    <property type="entry name" value="DYNAMIN"/>
</dbReference>
<dbReference type="Pfam" id="PF22936">
    <property type="entry name" value="Pol_BBD"/>
    <property type="match status" value="1"/>
</dbReference>
<feature type="domain" description="Dynamin-type G" evidence="11">
    <location>
        <begin position="93"/>
        <end position="205"/>
    </location>
</feature>
<evidence type="ECO:0000256" key="7">
    <source>
        <dbReference type="ARBA" id="ARBA00023098"/>
    </source>
</evidence>
<evidence type="ECO:0000313" key="13">
    <source>
        <dbReference type="Proteomes" id="UP000298416"/>
    </source>
</evidence>
<keyword evidence="6" id="KW-0442">Lipid degradation</keyword>
<dbReference type="InterPro" id="IPR019762">
    <property type="entry name" value="Dynamin_GTPase_CS"/>
</dbReference>
<evidence type="ECO:0000259" key="10">
    <source>
        <dbReference type="PROSITE" id="PS51388"/>
    </source>
</evidence>
<protein>
    <recommendedName>
        <fullName evidence="14">Dynamin GTPase</fullName>
    </recommendedName>
</protein>
<evidence type="ECO:0000256" key="6">
    <source>
        <dbReference type="ARBA" id="ARBA00022963"/>
    </source>
</evidence>
<name>A0A8X8Y2V6_SALSN</name>
<evidence type="ECO:0000313" key="12">
    <source>
        <dbReference type="EMBL" id="KAG6425196.1"/>
    </source>
</evidence>
<dbReference type="SUPFAM" id="SSF52540">
    <property type="entry name" value="P-loop containing nucleoside triphosphate hydrolases"/>
    <property type="match status" value="1"/>
</dbReference>
<feature type="compositionally biased region" description="Low complexity" evidence="9">
    <location>
        <begin position="705"/>
        <end position="716"/>
    </location>
</feature>
<comment type="caution">
    <text evidence="12">The sequence shown here is derived from an EMBL/GenBank/DDBJ whole genome shotgun (WGS) entry which is preliminary data.</text>
</comment>
<dbReference type="InterPro" id="IPR022812">
    <property type="entry name" value="Dynamin"/>
</dbReference>
<dbReference type="PROSITE" id="PS51388">
    <property type="entry name" value="GED"/>
    <property type="match status" value="1"/>
</dbReference>
<dbReference type="Proteomes" id="UP000298416">
    <property type="component" value="Unassembled WGS sequence"/>
</dbReference>
<feature type="compositionally biased region" description="Basic and acidic residues" evidence="9">
    <location>
        <begin position="515"/>
        <end position="535"/>
    </location>
</feature>
<gene>
    <name evidence="12" type="ORF">SASPL_115622</name>
</gene>
<comment type="subcellular location">
    <subcellularLocation>
        <location evidence="1">Secreted</location>
    </subcellularLocation>
</comment>
<dbReference type="PROSITE" id="PS51718">
    <property type="entry name" value="G_DYNAMIN_2"/>
    <property type="match status" value="1"/>
</dbReference>